<dbReference type="Pfam" id="PF01541">
    <property type="entry name" value="GIY-YIG"/>
    <property type="match status" value="1"/>
</dbReference>
<organism evidence="2">
    <name type="scientific">marine sediment metagenome</name>
    <dbReference type="NCBI Taxonomy" id="412755"/>
    <lineage>
        <taxon>unclassified sequences</taxon>
        <taxon>metagenomes</taxon>
        <taxon>ecological metagenomes</taxon>
    </lineage>
</organism>
<evidence type="ECO:0000313" key="2">
    <source>
        <dbReference type="EMBL" id="KKN58422.1"/>
    </source>
</evidence>
<comment type="caution">
    <text evidence="2">The sequence shown here is derived from an EMBL/GenBank/DDBJ whole genome shotgun (WGS) entry which is preliminary data.</text>
</comment>
<evidence type="ECO:0000259" key="1">
    <source>
        <dbReference type="PROSITE" id="PS50164"/>
    </source>
</evidence>
<reference evidence="2" key="1">
    <citation type="journal article" date="2015" name="Nature">
        <title>Complex archaea that bridge the gap between prokaryotes and eukaryotes.</title>
        <authorList>
            <person name="Spang A."/>
            <person name="Saw J.H."/>
            <person name="Jorgensen S.L."/>
            <person name="Zaremba-Niedzwiedzka K."/>
            <person name="Martijn J."/>
            <person name="Lind A.E."/>
            <person name="van Eijk R."/>
            <person name="Schleper C."/>
            <person name="Guy L."/>
            <person name="Ettema T.J."/>
        </authorList>
    </citation>
    <scope>NUCLEOTIDE SEQUENCE</scope>
</reference>
<feature type="domain" description="GIY-YIG" evidence="1">
    <location>
        <begin position="1"/>
        <end position="83"/>
    </location>
</feature>
<accession>A0A0F9S852</accession>
<dbReference type="PROSITE" id="PS50164">
    <property type="entry name" value="GIY_YIG"/>
    <property type="match status" value="1"/>
</dbReference>
<dbReference type="SUPFAM" id="SSF82771">
    <property type="entry name" value="GIY-YIG endonuclease"/>
    <property type="match status" value="1"/>
</dbReference>
<sequence length="155" mass="17874">MWYVYELSDPRNDEIRYVGATNNPTGRLKKHERSRVKTTGAWCARLRLESTVPKMTIIQTGEKLEMLRYEAAHRRKLKDERNTILECGYPEQSKDKHFCDVSPAEPLEKRLIDAAIYLGCNPKNLSEWGVRFGGCYACEKAVAHLLVEVARHHAE</sequence>
<dbReference type="AlphaFoldDB" id="A0A0F9S852"/>
<dbReference type="Gene3D" id="3.40.1440.10">
    <property type="entry name" value="GIY-YIG endonuclease"/>
    <property type="match status" value="1"/>
</dbReference>
<dbReference type="InterPro" id="IPR000305">
    <property type="entry name" value="GIY-YIG_endonuc"/>
</dbReference>
<proteinExistence type="predicted"/>
<name>A0A0F9S852_9ZZZZ</name>
<protein>
    <recommendedName>
        <fullName evidence="1">GIY-YIG domain-containing protein</fullName>
    </recommendedName>
</protein>
<gene>
    <name evidence="2" type="ORF">LCGC14_0552350</name>
</gene>
<dbReference type="EMBL" id="LAZR01000763">
    <property type="protein sequence ID" value="KKN58422.1"/>
    <property type="molecule type" value="Genomic_DNA"/>
</dbReference>
<dbReference type="InterPro" id="IPR035901">
    <property type="entry name" value="GIY-YIG_endonuc_sf"/>
</dbReference>